<dbReference type="InterPro" id="IPR004360">
    <property type="entry name" value="Glyas_Fos-R_dOase_dom"/>
</dbReference>
<dbReference type="EMBL" id="JBHTBF010000002">
    <property type="protein sequence ID" value="MFC7317669.1"/>
    <property type="molecule type" value="Genomic_DNA"/>
</dbReference>
<evidence type="ECO:0000256" key="4">
    <source>
        <dbReference type="ARBA" id="ARBA00022797"/>
    </source>
</evidence>
<evidence type="ECO:0000259" key="8">
    <source>
        <dbReference type="PROSITE" id="PS51819"/>
    </source>
</evidence>
<dbReference type="AlphaFoldDB" id="A0ABD6AAR4"/>
<comment type="similarity">
    <text evidence="2">Belongs to the extradiol ring-cleavage dioxygenase family.</text>
</comment>
<accession>A0ABD6AAR4</accession>
<dbReference type="PROSITE" id="PS00934">
    <property type="entry name" value="GLYOXALASE_I_1"/>
    <property type="match status" value="1"/>
</dbReference>
<dbReference type="SUPFAM" id="SSF54593">
    <property type="entry name" value="Glyoxalase/Bleomycin resistance protein/Dihydroxybiphenyl dioxygenase"/>
    <property type="match status" value="1"/>
</dbReference>
<keyword evidence="7" id="KW-0408">Iron</keyword>
<evidence type="ECO:0000256" key="1">
    <source>
        <dbReference type="ARBA" id="ARBA00001954"/>
    </source>
</evidence>
<keyword evidence="10" id="KW-1185">Reference proteome</keyword>
<comment type="caution">
    <text evidence="9">The sequence shown here is derived from an EMBL/GenBank/DDBJ whole genome shotgun (WGS) entry which is preliminary data.</text>
</comment>
<evidence type="ECO:0000256" key="2">
    <source>
        <dbReference type="ARBA" id="ARBA00008784"/>
    </source>
</evidence>
<keyword evidence="6" id="KW-0560">Oxidoreductase</keyword>
<keyword evidence="4" id="KW-0058">Aromatic hydrocarbons catabolism</keyword>
<evidence type="ECO:0000313" key="10">
    <source>
        <dbReference type="Proteomes" id="UP001596547"/>
    </source>
</evidence>
<evidence type="ECO:0000256" key="5">
    <source>
        <dbReference type="ARBA" id="ARBA00022964"/>
    </source>
</evidence>
<dbReference type="InterPro" id="IPR037523">
    <property type="entry name" value="VOC_core"/>
</dbReference>
<proteinExistence type="inferred from homology"/>
<dbReference type="Proteomes" id="UP001596547">
    <property type="component" value="Unassembled WGS sequence"/>
</dbReference>
<dbReference type="PANTHER" id="PTHR43279:SF1">
    <property type="entry name" value="CATECHOL-2,3-DIOXYGENASE"/>
    <property type="match status" value="1"/>
</dbReference>
<dbReference type="PROSITE" id="PS00082">
    <property type="entry name" value="EXTRADIOL_DIOXYGENAS"/>
    <property type="match status" value="1"/>
</dbReference>
<keyword evidence="5" id="KW-0223">Dioxygenase</keyword>
<dbReference type="GO" id="GO:0051213">
    <property type="term" value="F:dioxygenase activity"/>
    <property type="evidence" value="ECO:0007669"/>
    <property type="project" value="UniProtKB-KW"/>
</dbReference>
<gene>
    <name evidence="9" type="ORF">ACFQPE_12860</name>
</gene>
<evidence type="ECO:0000256" key="7">
    <source>
        <dbReference type="ARBA" id="ARBA00023004"/>
    </source>
</evidence>
<name>A0ABD6AAR4_9EURY</name>
<reference evidence="9 10" key="1">
    <citation type="journal article" date="2019" name="Int. J. Syst. Evol. Microbiol.">
        <title>The Global Catalogue of Microorganisms (GCM) 10K type strain sequencing project: providing services to taxonomists for standard genome sequencing and annotation.</title>
        <authorList>
            <consortium name="The Broad Institute Genomics Platform"/>
            <consortium name="The Broad Institute Genome Sequencing Center for Infectious Disease"/>
            <person name="Wu L."/>
            <person name="Ma J."/>
        </authorList>
    </citation>
    <scope>NUCLEOTIDE SEQUENCE [LARGE SCALE GENOMIC DNA]</scope>
    <source>
        <strain evidence="9 10">PSR21</strain>
    </source>
</reference>
<feature type="domain" description="VOC" evidence="8">
    <location>
        <begin position="8"/>
        <end position="124"/>
    </location>
</feature>
<sequence length="146" mass="15960">MSSASASRLGHVHLKVRDLDRAIGFYEAVLGLSVGERLPSFAFLSFGEHHHDLALQAVGPHAAAPGRGVGLYHTAWEVPDATALRESYETLRERGVEVSSVDHGISKALYFDDPDGNGVEVYLDTRAENDRDEWRGESAPFDPTTL</sequence>
<dbReference type="PANTHER" id="PTHR43279">
    <property type="entry name" value="CATECHOL-2,3-DIOXYGENASE"/>
    <property type="match status" value="1"/>
</dbReference>
<dbReference type="Gene3D" id="3.10.180.10">
    <property type="entry name" value="2,3-Dihydroxybiphenyl 1,2-Dioxygenase, domain 1"/>
    <property type="match status" value="1"/>
</dbReference>
<dbReference type="RefSeq" id="WP_276303087.1">
    <property type="nucleotide sequence ID" value="NZ_CP119992.1"/>
</dbReference>
<protein>
    <submittedName>
        <fullName evidence="9">VOC family protein</fullName>
    </submittedName>
</protein>
<dbReference type="PROSITE" id="PS51819">
    <property type="entry name" value="VOC"/>
    <property type="match status" value="1"/>
</dbReference>
<dbReference type="Pfam" id="PF00903">
    <property type="entry name" value="Glyoxalase"/>
    <property type="match status" value="1"/>
</dbReference>
<keyword evidence="3" id="KW-0479">Metal-binding</keyword>
<evidence type="ECO:0000313" key="9">
    <source>
        <dbReference type="EMBL" id="MFC7317669.1"/>
    </source>
</evidence>
<evidence type="ECO:0000256" key="3">
    <source>
        <dbReference type="ARBA" id="ARBA00022723"/>
    </source>
</evidence>
<dbReference type="InterPro" id="IPR029068">
    <property type="entry name" value="Glyas_Bleomycin-R_OHBP_Dase"/>
</dbReference>
<dbReference type="InterPro" id="IPR000486">
    <property type="entry name" value="Xdiol_ring_cleave_dOase_1/2"/>
</dbReference>
<organism evidence="9 10">
    <name type="scientific">Halomarina halobia</name>
    <dbReference type="NCBI Taxonomy" id="3033386"/>
    <lineage>
        <taxon>Archaea</taxon>
        <taxon>Methanobacteriati</taxon>
        <taxon>Methanobacteriota</taxon>
        <taxon>Stenosarchaea group</taxon>
        <taxon>Halobacteria</taxon>
        <taxon>Halobacteriales</taxon>
        <taxon>Natronomonadaceae</taxon>
        <taxon>Halomarina</taxon>
    </lineage>
</organism>
<dbReference type="GeneID" id="79315650"/>
<evidence type="ECO:0000256" key="6">
    <source>
        <dbReference type="ARBA" id="ARBA00023002"/>
    </source>
</evidence>
<dbReference type="GO" id="GO:0046872">
    <property type="term" value="F:metal ion binding"/>
    <property type="evidence" value="ECO:0007669"/>
    <property type="project" value="UniProtKB-KW"/>
</dbReference>
<dbReference type="InterPro" id="IPR018146">
    <property type="entry name" value="Glyoxalase_1_CS"/>
</dbReference>
<comment type="cofactor">
    <cofactor evidence="1">
        <name>Fe(2+)</name>
        <dbReference type="ChEBI" id="CHEBI:29033"/>
    </cofactor>
</comment>